<organism evidence="2 3">
    <name type="scientific">Allacma fusca</name>
    <dbReference type="NCBI Taxonomy" id="39272"/>
    <lineage>
        <taxon>Eukaryota</taxon>
        <taxon>Metazoa</taxon>
        <taxon>Ecdysozoa</taxon>
        <taxon>Arthropoda</taxon>
        <taxon>Hexapoda</taxon>
        <taxon>Collembola</taxon>
        <taxon>Symphypleona</taxon>
        <taxon>Sminthuridae</taxon>
        <taxon>Allacma</taxon>
    </lineage>
</organism>
<keyword evidence="3" id="KW-1185">Reference proteome</keyword>
<reference evidence="2" key="1">
    <citation type="submission" date="2021-06" db="EMBL/GenBank/DDBJ databases">
        <authorList>
            <person name="Hodson N. C."/>
            <person name="Mongue J. A."/>
            <person name="Jaron S. K."/>
        </authorList>
    </citation>
    <scope>NUCLEOTIDE SEQUENCE</scope>
</reference>
<gene>
    <name evidence="2" type="ORF">AFUS01_LOCUS15934</name>
</gene>
<dbReference type="Proteomes" id="UP000708208">
    <property type="component" value="Unassembled WGS sequence"/>
</dbReference>
<protein>
    <submittedName>
        <fullName evidence="2">Uncharacterized protein</fullName>
    </submittedName>
</protein>
<dbReference type="EMBL" id="CAJVCH010143250">
    <property type="protein sequence ID" value="CAG7727071.1"/>
    <property type="molecule type" value="Genomic_DNA"/>
</dbReference>
<accession>A0A8J2P7E6</accession>
<name>A0A8J2P7E6_9HEXA</name>
<dbReference type="AlphaFoldDB" id="A0A8J2P7E6"/>
<evidence type="ECO:0000313" key="2">
    <source>
        <dbReference type="EMBL" id="CAG7727071.1"/>
    </source>
</evidence>
<proteinExistence type="predicted"/>
<sequence>MSREGSSKYQIKDANGNLRRLDRQEL</sequence>
<feature type="non-terminal residue" evidence="2">
    <location>
        <position position="1"/>
    </location>
</feature>
<evidence type="ECO:0000313" key="3">
    <source>
        <dbReference type="Proteomes" id="UP000708208"/>
    </source>
</evidence>
<evidence type="ECO:0000256" key="1">
    <source>
        <dbReference type="SAM" id="MobiDB-lite"/>
    </source>
</evidence>
<feature type="region of interest" description="Disordered" evidence="1">
    <location>
        <begin position="1"/>
        <end position="26"/>
    </location>
</feature>
<comment type="caution">
    <text evidence="2">The sequence shown here is derived from an EMBL/GenBank/DDBJ whole genome shotgun (WGS) entry which is preliminary data.</text>
</comment>